<gene>
    <name evidence="1" type="ORF">caldi_11310</name>
</gene>
<accession>A0AA35CMF8</accession>
<dbReference type="InterPro" id="IPR012190">
    <property type="entry name" value="UCP036698"/>
</dbReference>
<dbReference type="Proteomes" id="UP001163687">
    <property type="component" value="Chromosome"/>
</dbReference>
<dbReference type="RefSeq" id="WP_264844110.1">
    <property type="nucleotide sequence ID" value="NZ_AP025628.1"/>
</dbReference>
<sequence>MDLRADHAPLPKLAETVLPVEDYPVRLVTFLNRSLKDRGFIFGLRRVDEGRFSLTIYEAGPPAGRGDGEG</sequence>
<organism evidence="1 2">
    <name type="scientific">Caldinitratiruptor microaerophilus</name>
    <dbReference type="NCBI Taxonomy" id="671077"/>
    <lineage>
        <taxon>Bacteria</taxon>
        <taxon>Bacillati</taxon>
        <taxon>Bacillota</taxon>
        <taxon>Clostridia</taxon>
        <taxon>Eubacteriales</taxon>
        <taxon>Symbiobacteriaceae</taxon>
        <taxon>Caldinitratiruptor</taxon>
    </lineage>
</organism>
<dbReference type="AlphaFoldDB" id="A0AA35CMF8"/>
<dbReference type="KEGG" id="cmic:caldi_11310"/>
<evidence type="ECO:0000313" key="2">
    <source>
        <dbReference type="Proteomes" id="UP001163687"/>
    </source>
</evidence>
<dbReference type="EMBL" id="AP025628">
    <property type="protein sequence ID" value="BDG60041.1"/>
    <property type="molecule type" value="Genomic_DNA"/>
</dbReference>
<reference evidence="1" key="1">
    <citation type="submission" date="2022-03" db="EMBL/GenBank/DDBJ databases">
        <title>Complete genome sequence of Caldinitratiruptor microaerophilus.</title>
        <authorList>
            <person name="Mukaiyama R."/>
            <person name="Nishiyama T."/>
            <person name="Ueda K."/>
        </authorList>
    </citation>
    <scope>NUCLEOTIDE SEQUENCE</scope>
    <source>
        <strain evidence="1">JCM 16183</strain>
    </source>
</reference>
<evidence type="ECO:0000313" key="1">
    <source>
        <dbReference type="EMBL" id="BDG60041.1"/>
    </source>
</evidence>
<name>A0AA35CMF8_9FIRM</name>
<protein>
    <submittedName>
        <fullName evidence="1">Uncharacterized protein</fullName>
    </submittedName>
</protein>
<proteinExistence type="predicted"/>
<dbReference type="Pfam" id="PF14084">
    <property type="entry name" value="DUF4264"/>
    <property type="match status" value="1"/>
</dbReference>
<keyword evidence="2" id="KW-1185">Reference proteome</keyword>